<sequence>MGKCNSMKRFVFKVGVLLILAVSIIGFIDLRDFVVYDKKDGTEKLEEVNYKNKSSLKTVEDKVKNLLEGEE</sequence>
<evidence type="ECO:0000313" key="3">
    <source>
        <dbReference type="Proteomes" id="UP000288812"/>
    </source>
</evidence>
<gene>
    <name evidence="2" type="ORF">EF514_05945</name>
</gene>
<feature type="transmembrane region" description="Helical" evidence="1">
    <location>
        <begin position="10"/>
        <end position="28"/>
    </location>
</feature>
<evidence type="ECO:0000256" key="1">
    <source>
        <dbReference type="SAM" id="Phobius"/>
    </source>
</evidence>
<keyword evidence="1" id="KW-1133">Transmembrane helix</keyword>
<proteinExistence type="predicted"/>
<name>A0A437S6M7_9FIRM</name>
<dbReference type="EMBL" id="RLIH01000007">
    <property type="protein sequence ID" value="RVU54644.1"/>
    <property type="molecule type" value="Genomic_DNA"/>
</dbReference>
<evidence type="ECO:0000313" key="2">
    <source>
        <dbReference type="EMBL" id="RVU54644.1"/>
    </source>
</evidence>
<keyword evidence="1" id="KW-0472">Membrane</keyword>
<accession>A0A437S6M7</accession>
<dbReference type="AlphaFoldDB" id="A0A437S6M7"/>
<comment type="caution">
    <text evidence="2">The sequence shown here is derived from an EMBL/GenBank/DDBJ whole genome shotgun (WGS) entry which is preliminary data.</text>
</comment>
<dbReference type="Proteomes" id="UP000288812">
    <property type="component" value="Unassembled WGS sequence"/>
</dbReference>
<keyword evidence="3" id="KW-1185">Reference proteome</keyword>
<keyword evidence="1" id="KW-0812">Transmembrane</keyword>
<organism evidence="2 3">
    <name type="scientific">Anaerosphaera multitolerans</name>
    <dbReference type="NCBI Taxonomy" id="2487351"/>
    <lineage>
        <taxon>Bacteria</taxon>
        <taxon>Bacillati</taxon>
        <taxon>Bacillota</taxon>
        <taxon>Tissierellia</taxon>
        <taxon>Tissierellales</taxon>
        <taxon>Peptoniphilaceae</taxon>
        <taxon>Anaerosphaera</taxon>
    </lineage>
</organism>
<protein>
    <submittedName>
        <fullName evidence="2">Uncharacterized protein</fullName>
    </submittedName>
</protein>
<reference evidence="2 3" key="1">
    <citation type="submission" date="2018-11" db="EMBL/GenBank/DDBJ databases">
        <title>Genome sequencing and assembly of Anaerosphaera sp. nov., GS7-6-2.</title>
        <authorList>
            <person name="Rettenmaier R."/>
            <person name="Liebl W."/>
            <person name="Zverlov V."/>
        </authorList>
    </citation>
    <scope>NUCLEOTIDE SEQUENCE [LARGE SCALE GENOMIC DNA]</scope>
    <source>
        <strain evidence="2 3">GS7-6-2</strain>
    </source>
</reference>